<dbReference type="InterPro" id="IPR003812">
    <property type="entry name" value="Fido"/>
</dbReference>
<accession>A0A410PSE3</accession>
<dbReference type="PROSITE" id="PS51459">
    <property type="entry name" value="FIDO"/>
    <property type="match status" value="1"/>
</dbReference>
<feature type="binding site" evidence="2">
    <location>
        <begin position="281"/>
        <end position="282"/>
    </location>
    <ligand>
        <name>ATP</name>
        <dbReference type="ChEBI" id="CHEBI:30616"/>
    </ligand>
</feature>
<keyword evidence="2" id="KW-0547">Nucleotide-binding</keyword>
<dbReference type="InterPro" id="IPR036597">
    <property type="entry name" value="Fido-like_dom_sf"/>
</dbReference>
<gene>
    <name evidence="4" type="ORF">EQM06_00560</name>
</gene>
<evidence type="ECO:0000256" key="1">
    <source>
        <dbReference type="PIRSR" id="PIRSR640198-1"/>
    </source>
</evidence>
<dbReference type="GO" id="GO:0005524">
    <property type="term" value="F:ATP binding"/>
    <property type="evidence" value="ECO:0007669"/>
    <property type="project" value="UniProtKB-KW"/>
</dbReference>
<feature type="binding site" evidence="2">
    <location>
        <begin position="244"/>
        <end position="251"/>
    </location>
    <ligand>
        <name>ATP</name>
        <dbReference type="ChEBI" id="CHEBI:30616"/>
    </ligand>
</feature>
<evidence type="ECO:0000256" key="2">
    <source>
        <dbReference type="PIRSR" id="PIRSR640198-2"/>
    </source>
</evidence>
<dbReference type="OrthoDB" id="9813719at2"/>
<feature type="active site" evidence="1">
    <location>
        <position position="240"/>
    </location>
</feature>
<sequence>MKLSFKIGGEIFMKYELLSKYYYKGNDIYLDEYNKRINSFGCTIFDFKLGSDPIFIVSTIELINLIAKIYKKNSELNKKILELPYIALDSYQKSCLVDEIMLTNDIEGIHSTRREIKDVIDASREDRSKRFNGLVKKYLLLLEQHINIPLKTCEDIRSLYDEIVLDEVKSESKENIPDGELFRTEIAEVISGTQKVKHVGLFPESKIINAMNQALSILNSEGITPLIRIAIFHYLFGYIHPFYDGNGRTSRFISSYTLSQELSPLVAYRLSFAIKEKKEDYYKAFDFCNDKKNKGDITPFVIMFLEMIDRAIDNLSNKINDGFEKLKFYLELINQAFTNSKENLMRDILFCLIQNSLFSNDALGRNELAVMLERSYPTIKGTLNALIKSGAPIYEKTEERNKKVYTLDLDKVGEYLKQKNV</sequence>
<dbReference type="KEGG" id="amij:EQM06_00560"/>
<evidence type="ECO:0000259" key="3">
    <source>
        <dbReference type="PROSITE" id="PS51459"/>
    </source>
</evidence>
<dbReference type="InterPro" id="IPR040198">
    <property type="entry name" value="Fido_containing"/>
</dbReference>
<reference evidence="4 5" key="1">
    <citation type="submission" date="2019-01" db="EMBL/GenBank/DDBJ databases">
        <title>Draft genomes of a novel of Aminipila strains.</title>
        <authorList>
            <person name="Ma S."/>
        </authorList>
    </citation>
    <scope>NUCLEOTIDE SEQUENCE [LARGE SCALE GENOMIC DNA]</scope>
    <source>
        <strain evidence="5">JN-39</strain>
    </source>
</reference>
<name>A0A410PSE3_9FIRM</name>
<protein>
    <submittedName>
        <fullName evidence="4">Fic family protein</fullName>
    </submittedName>
</protein>
<organism evidence="4 5">
    <name type="scientific">Aminipila luticellarii</name>
    <dbReference type="NCBI Taxonomy" id="2507160"/>
    <lineage>
        <taxon>Bacteria</taxon>
        <taxon>Bacillati</taxon>
        <taxon>Bacillota</taxon>
        <taxon>Clostridia</taxon>
        <taxon>Peptostreptococcales</taxon>
        <taxon>Anaerovoracaceae</taxon>
        <taxon>Aminipila</taxon>
    </lineage>
</organism>
<feature type="binding site" evidence="2">
    <location>
        <position position="293"/>
    </location>
    <ligand>
        <name>ATP</name>
        <dbReference type="ChEBI" id="CHEBI:30616"/>
    </ligand>
</feature>
<keyword evidence="5" id="KW-1185">Reference proteome</keyword>
<feature type="domain" description="Fido" evidence="3">
    <location>
        <begin position="151"/>
        <end position="303"/>
    </location>
</feature>
<dbReference type="SUPFAM" id="SSF140931">
    <property type="entry name" value="Fic-like"/>
    <property type="match status" value="1"/>
</dbReference>
<dbReference type="PANTHER" id="PTHR13504">
    <property type="entry name" value="FIDO DOMAIN-CONTAINING PROTEIN DDB_G0283145"/>
    <property type="match status" value="1"/>
</dbReference>
<proteinExistence type="predicted"/>
<dbReference type="PANTHER" id="PTHR13504:SF40">
    <property type="entry name" value="FIDO DOMAIN-CONTAINING PROTEIN"/>
    <property type="match status" value="1"/>
</dbReference>
<dbReference type="Proteomes" id="UP000287601">
    <property type="component" value="Chromosome"/>
</dbReference>
<dbReference type="Gene3D" id="1.10.3290.10">
    <property type="entry name" value="Fido-like domain"/>
    <property type="match status" value="1"/>
</dbReference>
<evidence type="ECO:0000313" key="5">
    <source>
        <dbReference type="Proteomes" id="UP000287601"/>
    </source>
</evidence>
<evidence type="ECO:0000313" key="4">
    <source>
        <dbReference type="EMBL" id="QAT41833.1"/>
    </source>
</evidence>
<dbReference type="AlphaFoldDB" id="A0A410PSE3"/>
<dbReference type="Pfam" id="PF02661">
    <property type="entry name" value="Fic"/>
    <property type="match status" value="1"/>
</dbReference>
<keyword evidence="2" id="KW-0067">ATP-binding</keyword>
<dbReference type="EMBL" id="CP035281">
    <property type="protein sequence ID" value="QAT41833.1"/>
    <property type="molecule type" value="Genomic_DNA"/>
</dbReference>